<dbReference type="Pfam" id="PF01150">
    <property type="entry name" value="GDA1_CD39"/>
    <property type="match status" value="1"/>
</dbReference>
<keyword evidence="9" id="KW-1185">Reference proteome</keyword>
<dbReference type="PANTHER" id="PTHR11782:SF127">
    <property type="entry name" value="NTPASE, ISOFORM F"/>
    <property type="match status" value="1"/>
</dbReference>
<feature type="compositionally biased region" description="Low complexity" evidence="6">
    <location>
        <begin position="15"/>
        <end position="24"/>
    </location>
</feature>
<sequence length="485" mass="53204">MSDSDHHIRNRERTSSGTTNGSTGRKSKLIDGDQSEYARGAARMKRGSSSRRTLYFLGICLVGLVMWTVIFSGSSNTSHSVNWWDENVHLRFGFQKLTYAVVIDAGSTGTRVLGFEFHQSLKDNSLKLKNGIFHEVKPGLSSYADEPKVGADSLKPLLEKAKEFIPQEAWPTTPISVKATAGLRLLPKEKADAILAAVSDVIQNSGFLTTGDSVGIMDGVDEGIFSWFTVNFLLDRIGGPVAKTVAAMDLGGGSTQITVASSPETQSLYPKEDIQNISLFHHQVPLYTHSYLGLGLQSVRKAVLSYNKTDPEATVLHSACVNPVVSREWKYAGVTYTIKGVHTGKFEKVQYNGFTRREAIADWDECYNVIVKLIEEMGVVKSKDLSRQIVVFSYFFERAAEAGIIDPMDGGKLTLQHYFDAGKQACKTINADLPLLCLDLTYMGALLHNGYGLAKSTPLLALKKIRGHEISWALGAAYHILQNGV</sequence>
<name>A0A1D2M7G2_ORCCI</name>
<evidence type="ECO:0000256" key="5">
    <source>
        <dbReference type="PIRSR" id="PIRSR600407-2"/>
    </source>
</evidence>
<keyword evidence="7" id="KW-0472">Membrane</keyword>
<dbReference type="PANTHER" id="PTHR11782">
    <property type="entry name" value="ADENOSINE/GUANOSINE DIPHOSPHATASE"/>
    <property type="match status" value="1"/>
</dbReference>
<dbReference type="AlphaFoldDB" id="A0A1D2M7G2"/>
<dbReference type="EC" id="3.6.1.6" evidence="3"/>
<dbReference type="STRING" id="48709.A0A1D2M7G2"/>
<evidence type="ECO:0000313" key="8">
    <source>
        <dbReference type="EMBL" id="ODM88930.1"/>
    </source>
</evidence>
<keyword evidence="5" id="KW-0067">ATP-binding</keyword>
<keyword evidence="2 8" id="KW-0378">Hydrolase</keyword>
<dbReference type="GO" id="GO:0017110">
    <property type="term" value="F:nucleoside diphosphate phosphatase activity"/>
    <property type="evidence" value="ECO:0007669"/>
    <property type="project" value="UniProtKB-EC"/>
</dbReference>
<evidence type="ECO:0000256" key="2">
    <source>
        <dbReference type="ARBA" id="ARBA00022801"/>
    </source>
</evidence>
<proteinExistence type="inferred from homology"/>
<evidence type="ECO:0000256" key="3">
    <source>
        <dbReference type="ARBA" id="ARBA00038863"/>
    </source>
</evidence>
<evidence type="ECO:0000256" key="7">
    <source>
        <dbReference type="SAM" id="Phobius"/>
    </source>
</evidence>
<feature type="compositionally biased region" description="Basic and acidic residues" evidence="6">
    <location>
        <begin position="1"/>
        <end position="14"/>
    </location>
</feature>
<protein>
    <recommendedName>
        <fullName evidence="3">nucleoside diphosphate phosphatase</fullName>
        <ecNumber evidence="3">3.6.1.6</ecNumber>
    </recommendedName>
</protein>
<reference evidence="8 9" key="1">
    <citation type="journal article" date="2016" name="Genome Biol. Evol.">
        <title>Gene Family Evolution Reflects Adaptation to Soil Environmental Stressors in the Genome of the Collembolan Orchesella cincta.</title>
        <authorList>
            <person name="Faddeeva-Vakhrusheva A."/>
            <person name="Derks M.F."/>
            <person name="Anvar S.Y."/>
            <person name="Agamennone V."/>
            <person name="Suring W."/>
            <person name="Smit S."/>
            <person name="van Straalen N.M."/>
            <person name="Roelofs D."/>
        </authorList>
    </citation>
    <scope>NUCLEOTIDE SEQUENCE [LARGE SCALE GENOMIC DNA]</scope>
    <source>
        <tissue evidence="8">Mixed pool</tissue>
    </source>
</reference>
<dbReference type="EMBL" id="LJIJ01003052">
    <property type="protein sequence ID" value="ODM88930.1"/>
    <property type="molecule type" value="Genomic_DNA"/>
</dbReference>
<organism evidence="8 9">
    <name type="scientific">Orchesella cincta</name>
    <name type="common">Springtail</name>
    <name type="synonym">Podura cincta</name>
    <dbReference type="NCBI Taxonomy" id="48709"/>
    <lineage>
        <taxon>Eukaryota</taxon>
        <taxon>Metazoa</taxon>
        <taxon>Ecdysozoa</taxon>
        <taxon>Arthropoda</taxon>
        <taxon>Hexapoda</taxon>
        <taxon>Collembola</taxon>
        <taxon>Entomobryomorpha</taxon>
        <taxon>Entomobryoidea</taxon>
        <taxon>Orchesellidae</taxon>
        <taxon>Orchesellinae</taxon>
        <taxon>Orchesella</taxon>
    </lineage>
</organism>
<feature type="binding site" evidence="5">
    <location>
        <begin position="252"/>
        <end position="256"/>
    </location>
    <ligand>
        <name>ATP</name>
        <dbReference type="ChEBI" id="CHEBI:30616"/>
    </ligand>
</feature>
<dbReference type="Gene3D" id="3.30.420.150">
    <property type="entry name" value="Exopolyphosphatase. Domain 2"/>
    <property type="match status" value="1"/>
</dbReference>
<evidence type="ECO:0000256" key="4">
    <source>
        <dbReference type="PIRSR" id="PIRSR600407-1"/>
    </source>
</evidence>
<evidence type="ECO:0000256" key="1">
    <source>
        <dbReference type="ARBA" id="ARBA00009283"/>
    </source>
</evidence>
<dbReference type="Proteomes" id="UP000094527">
    <property type="component" value="Unassembled WGS sequence"/>
</dbReference>
<feature type="transmembrane region" description="Helical" evidence="7">
    <location>
        <begin position="53"/>
        <end position="72"/>
    </location>
</feature>
<keyword evidence="7" id="KW-1133">Transmembrane helix</keyword>
<dbReference type="GO" id="GO:0005524">
    <property type="term" value="F:ATP binding"/>
    <property type="evidence" value="ECO:0007669"/>
    <property type="project" value="UniProtKB-KW"/>
</dbReference>
<feature type="active site" description="Proton acceptor" evidence="4">
    <location>
        <position position="222"/>
    </location>
</feature>
<gene>
    <name evidence="8" type="ORF">Ocin01_17748</name>
</gene>
<keyword evidence="7" id="KW-0812">Transmembrane</keyword>
<keyword evidence="5" id="KW-0547">Nucleotide-binding</keyword>
<accession>A0A1D2M7G2</accession>
<feature type="region of interest" description="Disordered" evidence="6">
    <location>
        <begin position="1"/>
        <end position="30"/>
    </location>
</feature>
<dbReference type="InterPro" id="IPR000407">
    <property type="entry name" value="GDA1_CD39_NTPase"/>
</dbReference>
<dbReference type="OrthoDB" id="6372431at2759"/>
<evidence type="ECO:0000313" key="9">
    <source>
        <dbReference type="Proteomes" id="UP000094527"/>
    </source>
</evidence>
<dbReference type="Gene3D" id="3.30.420.40">
    <property type="match status" value="1"/>
</dbReference>
<dbReference type="FunFam" id="3.30.420.40:FF:000052">
    <property type="entry name" value="Ectonucleoside triphosphate diphosphohydrolase 5"/>
    <property type="match status" value="1"/>
</dbReference>
<dbReference type="OMA" id="GEQYEAM"/>
<comment type="caution">
    <text evidence="8">The sequence shown here is derived from an EMBL/GenBank/DDBJ whole genome shotgun (WGS) entry which is preliminary data.</text>
</comment>
<comment type="similarity">
    <text evidence="1">Belongs to the GDA1/CD39 NTPase family.</text>
</comment>
<dbReference type="CDD" id="cd24046">
    <property type="entry name" value="ASKHA_NBD_NTPDase5-like"/>
    <property type="match status" value="1"/>
</dbReference>
<evidence type="ECO:0000256" key="6">
    <source>
        <dbReference type="SAM" id="MobiDB-lite"/>
    </source>
</evidence>